<dbReference type="InterPro" id="IPR007138">
    <property type="entry name" value="ABM_dom"/>
</dbReference>
<dbReference type="SUPFAM" id="SSF54909">
    <property type="entry name" value="Dimeric alpha+beta barrel"/>
    <property type="match status" value="1"/>
</dbReference>
<keyword evidence="3" id="KW-1185">Reference proteome</keyword>
<dbReference type="InterPro" id="IPR011008">
    <property type="entry name" value="Dimeric_a/b-barrel"/>
</dbReference>
<accession>A0ABW9HKA5</accession>
<dbReference type="Gene3D" id="3.30.70.100">
    <property type="match status" value="1"/>
</dbReference>
<reference evidence="2 3" key="1">
    <citation type="submission" date="2024-12" db="EMBL/GenBank/DDBJ databases">
        <title>Forecasting of Potato common scab and diversities of Pathogenic streptomyces spp. in china.</title>
        <authorList>
            <person name="Handique U."/>
            <person name="Wu J."/>
        </authorList>
    </citation>
    <scope>NUCLEOTIDE SEQUENCE [LARGE SCALE GENOMIC DNA]</scope>
    <source>
        <strain evidence="2 3">ZRIMU1530</strain>
    </source>
</reference>
<evidence type="ECO:0000259" key="1">
    <source>
        <dbReference type="PROSITE" id="PS51725"/>
    </source>
</evidence>
<dbReference type="RefSeq" id="WP_409119949.1">
    <property type="nucleotide sequence ID" value="NZ_JBJVNI010000001.1"/>
</dbReference>
<dbReference type="PROSITE" id="PS51725">
    <property type="entry name" value="ABM"/>
    <property type="match status" value="1"/>
</dbReference>
<dbReference type="GO" id="GO:0004497">
    <property type="term" value="F:monooxygenase activity"/>
    <property type="evidence" value="ECO:0007669"/>
    <property type="project" value="UniProtKB-KW"/>
</dbReference>
<sequence>MTHPPERPRMVLELATFHIDPDREAEFLAHARRHAAASTRDHEGCHSMQFGPDAEREGCVHGVVHWSSREAHTRFLTTDERLRWRADIDPLLTAPPDLRFVHTVEVYP</sequence>
<dbReference type="EMBL" id="JBJVNI010000001">
    <property type="protein sequence ID" value="MFM9607122.1"/>
    <property type="molecule type" value="Genomic_DNA"/>
</dbReference>
<dbReference type="Pfam" id="PF03992">
    <property type="entry name" value="ABM"/>
    <property type="match status" value="1"/>
</dbReference>
<evidence type="ECO:0000313" key="3">
    <source>
        <dbReference type="Proteomes" id="UP001631957"/>
    </source>
</evidence>
<protein>
    <submittedName>
        <fullName evidence="2">Quinol monooxygenase</fullName>
        <ecNumber evidence="2">1.-.-.-</ecNumber>
    </submittedName>
</protein>
<organism evidence="2 3">
    <name type="scientific">Streptomyces niveiscabiei</name>
    <dbReference type="NCBI Taxonomy" id="164115"/>
    <lineage>
        <taxon>Bacteria</taxon>
        <taxon>Bacillati</taxon>
        <taxon>Actinomycetota</taxon>
        <taxon>Actinomycetes</taxon>
        <taxon>Kitasatosporales</taxon>
        <taxon>Streptomycetaceae</taxon>
        <taxon>Streptomyces</taxon>
    </lineage>
</organism>
<feature type="domain" description="ABM" evidence="1">
    <location>
        <begin position="11"/>
        <end position="100"/>
    </location>
</feature>
<evidence type="ECO:0000313" key="2">
    <source>
        <dbReference type="EMBL" id="MFM9607122.1"/>
    </source>
</evidence>
<name>A0ABW9HKA5_9ACTN</name>
<dbReference type="Proteomes" id="UP001631957">
    <property type="component" value="Unassembled WGS sequence"/>
</dbReference>
<proteinExistence type="predicted"/>
<keyword evidence="2" id="KW-0560">Oxidoreductase</keyword>
<comment type="caution">
    <text evidence="2">The sequence shown here is derived from an EMBL/GenBank/DDBJ whole genome shotgun (WGS) entry which is preliminary data.</text>
</comment>
<keyword evidence="2" id="KW-0503">Monooxygenase</keyword>
<gene>
    <name evidence="2" type="ORF">ACKI18_00185</name>
</gene>
<dbReference type="EC" id="1.-.-.-" evidence="2"/>